<keyword evidence="2" id="KW-1185">Reference proteome</keyword>
<dbReference type="OrthoDB" id="2733362at2"/>
<accession>A0A1H6BL34</accession>
<dbReference type="SUPFAM" id="SSF48371">
    <property type="entry name" value="ARM repeat"/>
    <property type="match status" value="1"/>
</dbReference>
<reference evidence="2" key="1">
    <citation type="submission" date="2016-10" db="EMBL/GenBank/DDBJ databases">
        <authorList>
            <person name="Varghese N."/>
            <person name="Submissions S."/>
        </authorList>
    </citation>
    <scope>NUCLEOTIDE SEQUENCE [LARGE SCALE GENOMIC DNA]</scope>
    <source>
        <strain evidence="2">DSM 22361</strain>
    </source>
</reference>
<evidence type="ECO:0008006" key="3">
    <source>
        <dbReference type="Google" id="ProtNLM"/>
    </source>
</evidence>
<dbReference type="Proteomes" id="UP000236731">
    <property type="component" value="Unassembled WGS sequence"/>
</dbReference>
<gene>
    <name evidence="1" type="ORF">SAMN05421877_110150</name>
</gene>
<protein>
    <recommendedName>
        <fullName evidence="3">HEAT repeat-containing protein</fullName>
    </recommendedName>
</protein>
<dbReference type="InterPro" id="IPR016024">
    <property type="entry name" value="ARM-type_fold"/>
</dbReference>
<dbReference type="InterPro" id="IPR011989">
    <property type="entry name" value="ARM-like"/>
</dbReference>
<proteinExistence type="predicted"/>
<name>A0A1H6BL34_9SPHI</name>
<dbReference type="Gene3D" id="1.25.10.10">
    <property type="entry name" value="Leucine-rich Repeat Variant"/>
    <property type="match status" value="1"/>
</dbReference>
<organism evidence="1 2">
    <name type="scientific">Sphingobacterium lactis</name>
    <dbReference type="NCBI Taxonomy" id="797291"/>
    <lineage>
        <taxon>Bacteria</taxon>
        <taxon>Pseudomonadati</taxon>
        <taxon>Bacteroidota</taxon>
        <taxon>Sphingobacteriia</taxon>
        <taxon>Sphingobacteriales</taxon>
        <taxon>Sphingobacteriaceae</taxon>
        <taxon>Sphingobacterium</taxon>
    </lineage>
</organism>
<evidence type="ECO:0000313" key="2">
    <source>
        <dbReference type="Proteomes" id="UP000236731"/>
    </source>
</evidence>
<evidence type="ECO:0000313" key="1">
    <source>
        <dbReference type="EMBL" id="SEG60916.1"/>
    </source>
</evidence>
<dbReference type="RefSeq" id="WP_103907268.1">
    <property type="nucleotide sequence ID" value="NZ_CP049246.1"/>
</dbReference>
<dbReference type="EMBL" id="FNUT01000010">
    <property type="protein sequence ID" value="SEG60916.1"/>
    <property type="molecule type" value="Genomic_DNA"/>
</dbReference>
<dbReference type="AlphaFoldDB" id="A0A1H6BL34"/>
<sequence length="206" mass="23634">MIKTRLASTLGRRDEEPNIILAREIVQSNDQQSITDLIQLIQSKHKELQNDSIKVLYEIGELQPALLQPYIAEFLLGLKSKNNRLQWGSMTALRTISAVYGQEIFCYIPELSHAVADGSVITRDNFIGILNNLFTFPEHRDIIFPLLLEQLQHCPSNQLPMYAEAVLPKIDKNEAPSLRSLLVQRLDEFDKESKRKRLERVIKKLG</sequence>